<dbReference type="EMBL" id="JAMKFB020000014">
    <property type="protein sequence ID" value="KAL0175475.1"/>
    <property type="molecule type" value="Genomic_DNA"/>
</dbReference>
<name>A0ABD0PNV4_CIRMR</name>
<keyword evidence="3" id="KW-1185">Reference proteome</keyword>
<sequence length="82" mass="9479">AQQYRVGQLPASSPSSSSLCYEAMGRAAGFLNNNYLDLTETCESRERERRRERERQEERERDRQMNRASLGAHGGPYSFINH</sequence>
<protein>
    <submittedName>
        <fullName evidence="2">Uncharacterized protein</fullName>
    </submittedName>
</protein>
<evidence type="ECO:0000313" key="2">
    <source>
        <dbReference type="EMBL" id="KAL0175475.1"/>
    </source>
</evidence>
<accession>A0ABD0PNV4</accession>
<evidence type="ECO:0000313" key="3">
    <source>
        <dbReference type="Proteomes" id="UP001529510"/>
    </source>
</evidence>
<dbReference type="AlphaFoldDB" id="A0ABD0PNV4"/>
<evidence type="ECO:0000256" key="1">
    <source>
        <dbReference type="SAM" id="MobiDB-lite"/>
    </source>
</evidence>
<feature type="compositionally biased region" description="Basic and acidic residues" evidence="1">
    <location>
        <begin position="42"/>
        <end position="65"/>
    </location>
</feature>
<organism evidence="2 3">
    <name type="scientific">Cirrhinus mrigala</name>
    <name type="common">Mrigala</name>
    <dbReference type="NCBI Taxonomy" id="683832"/>
    <lineage>
        <taxon>Eukaryota</taxon>
        <taxon>Metazoa</taxon>
        <taxon>Chordata</taxon>
        <taxon>Craniata</taxon>
        <taxon>Vertebrata</taxon>
        <taxon>Euteleostomi</taxon>
        <taxon>Actinopterygii</taxon>
        <taxon>Neopterygii</taxon>
        <taxon>Teleostei</taxon>
        <taxon>Ostariophysi</taxon>
        <taxon>Cypriniformes</taxon>
        <taxon>Cyprinidae</taxon>
        <taxon>Labeoninae</taxon>
        <taxon>Labeonini</taxon>
        <taxon>Cirrhinus</taxon>
    </lineage>
</organism>
<feature type="non-terminal residue" evidence="2">
    <location>
        <position position="82"/>
    </location>
</feature>
<proteinExistence type="predicted"/>
<gene>
    <name evidence="2" type="ORF">M9458_027805</name>
</gene>
<comment type="caution">
    <text evidence="2">The sequence shown here is derived from an EMBL/GenBank/DDBJ whole genome shotgun (WGS) entry which is preliminary data.</text>
</comment>
<feature type="non-terminal residue" evidence="2">
    <location>
        <position position="1"/>
    </location>
</feature>
<feature type="region of interest" description="Disordered" evidence="1">
    <location>
        <begin position="42"/>
        <end position="82"/>
    </location>
</feature>
<reference evidence="2 3" key="1">
    <citation type="submission" date="2024-05" db="EMBL/GenBank/DDBJ databases">
        <title>Genome sequencing and assembly of Indian major carp, Cirrhinus mrigala (Hamilton, 1822).</title>
        <authorList>
            <person name="Mohindra V."/>
            <person name="Chowdhury L.M."/>
            <person name="Lal K."/>
            <person name="Jena J.K."/>
        </authorList>
    </citation>
    <scope>NUCLEOTIDE SEQUENCE [LARGE SCALE GENOMIC DNA]</scope>
    <source>
        <strain evidence="2">CM1030</strain>
        <tissue evidence="2">Blood</tissue>
    </source>
</reference>
<dbReference type="Proteomes" id="UP001529510">
    <property type="component" value="Unassembled WGS sequence"/>
</dbReference>